<sequence>MVIQTKLSAKGQVVIPKDVRDRLGLRPGDALTIEMTPNGLRLRKARTRQAVPLAEGLRQLGRLRLYKGPPVSDDEMRGAVRTRAARPFR</sequence>
<organism evidence="4 5">
    <name type="scientific">Pacificimonas flava</name>
    <dbReference type="NCBI Taxonomy" id="1234595"/>
    <lineage>
        <taxon>Bacteria</taxon>
        <taxon>Pseudomonadati</taxon>
        <taxon>Pseudomonadota</taxon>
        <taxon>Alphaproteobacteria</taxon>
        <taxon>Sphingomonadales</taxon>
        <taxon>Sphingosinicellaceae</taxon>
        <taxon>Pacificimonas</taxon>
    </lineage>
</organism>
<dbReference type="GO" id="GO:0003677">
    <property type="term" value="F:DNA binding"/>
    <property type="evidence" value="ECO:0007669"/>
    <property type="project" value="UniProtKB-UniRule"/>
</dbReference>
<dbReference type="RefSeq" id="WP_008602068.1">
    <property type="nucleotide sequence ID" value="NZ_AMRV01000005.1"/>
</dbReference>
<accession>M2T8E5</accession>
<reference evidence="4 5" key="1">
    <citation type="journal article" date="2013" name="Genome Announc.">
        <title>Draft Genome Sequence of Strain JLT2015T, Belonging to the Family Sphingomonadaceae of the Alphaproteobacteria.</title>
        <authorList>
            <person name="Tang K."/>
            <person name="Liu K."/>
            <person name="Li S."/>
            <person name="Jiao N."/>
        </authorList>
    </citation>
    <scope>NUCLEOTIDE SEQUENCE [LARGE SCALE GENOMIC DNA]</scope>
    <source>
        <strain evidence="4 5">JLT2015</strain>
    </source>
</reference>
<evidence type="ECO:0000259" key="3">
    <source>
        <dbReference type="PROSITE" id="PS51740"/>
    </source>
</evidence>
<feature type="domain" description="SpoVT-AbrB" evidence="3">
    <location>
        <begin position="2"/>
        <end position="47"/>
    </location>
</feature>
<dbReference type="SMART" id="SM00966">
    <property type="entry name" value="SpoVT_AbrB"/>
    <property type="match status" value="1"/>
</dbReference>
<name>M2T8E5_9SPHN</name>
<evidence type="ECO:0000256" key="2">
    <source>
        <dbReference type="SAM" id="MobiDB-lite"/>
    </source>
</evidence>
<gene>
    <name evidence="4" type="ORF">C725_1819</name>
</gene>
<dbReference type="InterPro" id="IPR037914">
    <property type="entry name" value="SpoVT-AbrB_sf"/>
</dbReference>
<dbReference type="AlphaFoldDB" id="M2T8E5"/>
<dbReference type="PROSITE" id="PS51740">
    <property type="entry name" value="SPOVT_ABRB"/>
    <property type="match status" value="1"/>
</dbReference>
<evidence type="ECO:0000256" key="1">
    <source>
        <dbReference type="PROSITE-ProRule" id="PRU01076"/>
    </source>
</evidence>
<keyword evidence="5" id="KW-1185">Reference proteome</keyword>
<keyword evidence="1" id="KW-0238">DNA-binding</keyword>
<evidence type="ECO:0000313" key="5">
    <source>
        <dbReference type="Proteomes" id="UP000011717"/>
    </source>
</evidence>
<evidence type="ECO:0000313" key="4">
    <source>
        <dbReference type="EMBL" id="EMD82779.1"/>
    </source>
</evidence>
<dbReference type="EMBL" id="AMRV01000005">
    <property type="protein sequence ID" value="EMD82779.1"/>
    <property type="molecule type" value="Genomic_DNA"/>
</dbReference>
<dbReference type="NCBIfam" id="TIGR01439">
    <property type="entry name" value="lp_hng_hel_AbrB"/>
    <property type="match status" value="1"/>
</dbReference>
<protein>
    <recommendedName>
        <fullName evidence="3">SpoVT-AbrB domain-containing protein</fullName>
    </recommendedName>
</protein>
<dbReference type="SUPFAM" id="SSF89447">
    <property type="entry name" value="AbrB/MazE/MraZ-like"/>
    <property type="match status" value="1"/>
</dbReference>
<dbReference type="Pfam" id="PF04014">
    <property type="entry name" value="MazE_antitoxin"/>
    <property type="match status" value="1"/>
</dbReference>
<dbReference type="Proteomes" id="UP000011717">
    <property type="component" value="Unassembled WGS sequence"/>
</dbReference>
<dbReference type="InterPro" id="IPR007159">
    <property type="entry name" value="SpoVT-AbrB_dom"/>
</dbReference>
<dbReference type="Gene3D" id="2.10.260.10">
    <property type="match status" value="1"/>
</dbReference>
<comment type="caution">
    <text evidence="4">The sequence shown here is derived from an EMBL/GenBank/DDBJ whole genome shotgun (WGS) entry which is preliminary data.</text>
</comment>
<proteinExistence type="predicted"/>
<feature type="region of interest" description="Disordered" evidence="2">
    <location>
        <begin position="68"/>
        <end position="89"/>
    </location>
</feature>
<dbReference type="OrthoDB" id="7160352at2"/>